<protein>
    <submittedName>
        <fullName evidence="3">Uncharacterized protein</fullName>
    </submittedName>
</protein>
<keyword evidence="4" id="KW-1185">Reference proteome</keyword>
<organism evidence="3 4">
    <name type="scientific">Cucurbitaria berberidis CBS 394.84</name>
    <dbReference type="NCBI Taxonomy" id="1168544"/>
    <lineage>
        <taxon>Eukaryota</taxon>
        <taxon>Fungi</taxon>
        <taxon>Dikarya</taxon>
        <taxon>Ascomycota</taxon>
        <taxon>Pezizomycotina</taxon>
        <taxon>Dothideomycetes</taxon>
        <taxon>Pleosporomycetidae</taxon>
        <taxon>Pleosporales</taxon>
        <taxon>Pleosporineae</taxon>
        <taxon>Cucurbitariaceae</taxon>
        <taxon>Cucurbitaria</taxon>
    </lineage>
</organism>
<dbReference type="OrthoDB" id="3945036at2759"/>
<evidence type="ECO:0000313" key="3">
    <source>
        <dbReference type="EMBL" id="KAF1840567.1"/>
    </source>
</evidence>
<reference evidence="3" key="1">
    <citation type="submission" date="2020-01" db="EMBL/GenBank/DDBJ databases">
        <authorList>
            <consortium name="DOE Joint Genome Institute"/>
            <person name="Haridas S."/>
            <person name="Albert R."/>
            <person name="Binder M."/>
            <person name="Bloem J."/>
            <person name="Labutti K."/>
            <person name="Salamov A."/>
            <person name="Andreopoulos B."/>
            <person name="Baker S.E."/>
            <person name="Barry K."/>
            <person name="Bills G."/>
            <person name="Bluhm B.H."/>
            <person name="Cannon C."/>
            <person name="Castanera R."/>
            <person name="Culley D.E."/>
            <person name="Daum C."/>
            <person name="Ezra D."/>
            <person name="Gonzalez J.B."/>
            <person name="Henrissat B."/>
            <person name="Kuo A."/>
            <person name="Liang C."/>
            <person name="Lipzen A."/>
            <person name="Lutzoni F."/>
            <person name="Magnuson J."/>
            <person name="Mondo S."/>
            <person name="Nolan M."/>
            <person name="Ohm R."/>
            <person name="Pangilinan J."/>
            <person name="Park H.-J."/>
            <person name="Ramirez L."/>
            <person name="Alfaro M."/>
            <person name="Sun H."/>
            <person name="Tritt A."/>
            <person name="Yoshinaga Y."/>
            <person name="Zwiers L.-H."/>
            <person name="Turgeon B.G."/>
            <person name="Goodwin S.B."/>
            <person name="Spatafora J.W."/>
            <person name="Crous P.W."/>
            <person name="Grigoriev I.V."/>
        </authorList>
    </citation>
    <scope>NUCLEOTIDE SEQUENCE</scope>
    <source>
        <strain evidence="3">CBS 394.84</strain>
    </source>
</reference>
<dbReference type="AlphaFoldDB" id="A0A9P4G7X6"/>
<evidence type="ECO:0000313" key="4">
    <source>
        <dbReference type="Proteomes" id="UP000800039"/>
    </source>
</evidence>
<dbReference type="GeneID" id="63844516"/>
<sequence length="265" mass="29514">MEDKVGDVFENLMRPRRRSTIEQPSNNSGASLPDDHEHIPDQSTGIGRTPSGLAQRRPWRPIEHQDVDLPVRMPVMREARVNFRVLRSTMAIWMINRVIVYAVFVALIVGSAVTAGLAAWKAQTESSSRQPKLSYDDNFYGSISQGLGSILGVFCIVIPLVERNRELQPDIPVWCPQTFRWLLGFSVVTAVFSMATQRFEEVESIVFGYVSMATQLVATMLLVVGSTETITQRQRAFDQLSTKHLIISGALQNVRQQAAANAAAL</sequence>
<dbReference type="EMBL" id="ML976620">
    <property type="protein sequence ID" value="KAF1840567.1"/>
    <property type="molecule type" value="Genomic_DNA"/>
</dbReference>
<keyword evidence="2" id="KW-1133">Transmembrane helix</keyword>
<feature type="region of interest" description="Disordered" evidence="1">
    <location>
        <begin position="1"/>
        <end position="59"/>
    </location>
</feature>
<feature type="transmembrane region" description="Helical" evidence="2">
    <location>
        <begin position="98"/>
        <end position="119"/>
    </location>
</feature>
<comment type="caution">
    <text evidence="3">The sequence shown here is derived from an EMBL/GenBank/DDBJ whole genome shotgun (WGS) entry which is preliminary data.</text>
</comment>
<dbReference type="RefSeq" id="XP_040783130.1">
    <property type="nucleotide sequence ID" value="XM_040927264.1"/>
</dbReference>
<evidence type="ECO:0000256" key="1">
    <source>
        <dbReference type="SAM" id="MobiDB-lite"/>
    </source>
</evidence>
<feature type="compositionally biased region" description="Polar residues" evidence="1">
    <location>
        <begin position="21"/>
        <end position="30"/>
    </location>
</feature>
<name>A0A9P4G7X6_9PLEO</name>
<proteinExistence type="predicted"/>
<keyword evidence="2" id="KW-0472">Membrane</keyword>
<accession>A0A9P4G7X6</accession>
<dbReference type="Proteomes" id="UP000800039">
    <property type="component" value="Unassembled WGS sequence"/>
</dbReference>
<feature type="transmembrane region" description="Helical" evidence="2">
    <location>
        <begin position="205"/>
        <end position="225"/>
    </location>
</feature>
<feature type="transmembrane region" description="Helical" evidence="2">
    <location>
        <begin position="139"/>
        <end position="161"/>
    </location>
</feature>
<evidence type="ECO:0000256" key="2">
    <source>
        <dbReference type="SAM" id="Phobius"/>
    </source>
</evidence>
<feature type="transmembrane region" description="Helical" evidence="2">
    <location>
        <begin position="181"/>
        <end position="199"/>
    </location>
</feature>
<gene>
    <name evidence="3" type="ORF">K460DRAFT_210959</name>
</gene>
<keyword evidence="2" id="KW-0812">Transmembrane</keyword>